<feature type="compositionally biased region" description="Basic and acidic residues" evidence="8">
    <location>
        <begin position="148"/>
        <end position="171"/>
    </location>
</feature>
<evidence type="ECO:0000256" key="1">
    <source>
        <dbReference type="ARBA" id="ARBA00004245"/>
    </source>
</evidence>
<dbReference type="Pfam" id="PF00225">
    <property type="entry name" value="Kinesin"/>
    <property type="match status" value="1"/>
</dbReference>
<dbReference type="Gene3D" id="3.40.850.10">
    <property type="entry name" value="Kinesin motor domain"/>
    <property type="match status" value="1"/>
</dbReference>
<name>K0SQ36_THAOC</name>
<accession>K0SQ36</accession>
<dbReference type="GO" id="GO:0005524">
    <property type="term" value="F:ATP binding"/>
    <property type="evidence" value="ECO:0007669"/>
    <property type="project" value="UniProtKB-UniRule"/>
</dbReference>
<sequence>MIRKQSEMKYSAFLGTERRLQSARSISRNAAAAAPNQEDYEIKRAVDDALNKSPISKEYLSSPPKEKIALPDVTADLQVAALPEQTRFSEIQGVYGKQSRASRRQSTSAEAKTRSRKSASGAKRMPPVPRTHSAPTHNRAAQPVALSVKREMQQRKERLRDADKGAGVDGRRNLDKKSARLIHAAIFKADLASYRRRFPQLNDGSNHADKATGEIHRRSRSGVTIALRKRPIFDYELDRGDYDVVSIDNRSRTEEDVCVVHKAEMHADMQQKLMKHVSVPLTAAFDEQCTDDSIYRHVAQPLVLEALNGRVATIMMFGQTGSGKSFTISGIEQRAVSSIFDAVDTSGQMPVSLQFVELCGSREINDLLSKRSNETVKLADQDDGTCKMLGAITIQVASADALMDAIRGGKSRRATEATDKNGTSSRSHSVCQIRIGQGCLNLLDLAGSERRGDSLYHDSQRQKESAEINASLILKESFESTDARNLCVIACVAPNATDTGECVTQRLLRIGLTDNTHDRNDSEHTIETLRTISTICGVEDKIVETKSEAILENAASDEKAPRANLVLPKQWNPEQLKAFLVKKKLKKILLKPDTDGKSIMKMSTLNIKTMLVEGRDAECAKALFDALRNENDRVNSKIKAERKKTLEMKKRQRALA</sequence>
<dbReference type="PANTHER" id="PTHR47971">
    <property type="entry name" value="KINESIN-RELATED PROTEIN 6"/>
    <property type="match status" value="1"/>
</dbReference>
<dbReference type="eggNOG" id="KOG0246">
    <property type="taxonomic scope" value="Eukaryota"/>
</dbReference>
<keyword evidence="2" id="KW-0963">Cytoplasm</keyword>
<reference evidence="10 11" key="1">
    <citation type="journal article" date="2012" name="Genome Biol.">
        <title>Genome and low-iron response of an oceanic diatom adapted to chronic iron limitation.</title>
        <authorList>
            <person name="Lommer M."/>
            <person name="Specht M."/>
            <person name="Roy A.S."/>
            <person name="Kraemer L."/>
            <person name="Andreson R."/>
            <person name="Gutowska M.A."/>
            <person name="Wolf J."/>
            <person name="Bergner S.V."/>
            <person name="Schilhabel M.B."/>
            <person name="Klostermeier U.C."/>
            <person name="Beiko R.G."/>
            <person name="Rosenstiel P."/>
            <person name="Hippler M."/>
            <person name="Laroche J."/>
        </authorList>
    </citation>
    <scope>NUCLEOTIDE SEQUENCE [LARGE SCALE GENOMIC DNA]</scope>
    <source>
        <strain evidence="10 11">CCMP1005</strain>
    </source>
</reference>
<dbReference type="EMBL" id="AGNL01018424">
    <property type="protein sequence ID" value="EJK63111.1"/>
    <property type="molecule type" value="Genomic_DNA"/>
</dbReference>
<dbReference type="InterPro" id="IPR027640">
    <property type="entry name" value="Kinesin-like_fam"/>
</dbReference>
<dbReference type="SUPFAM" id="SSF52540">
    <property type="entry name" value="P-loop containing nucleoside triphosphate hydrolases"/>
    <property type="match status" value="1"/>
</dbReference>
<dbReference type="GO" id="GO:0005874">
    <property type="term" value="C:microtubule"/>
    <property type="evidence" value="ECO:0007669"/>
    <property type="project" value="UniProtKB-KW"/>
</dbReference>
<feature type="region of interest" description="Disordered" evidence="8">
    <location>
        <begin position="93"/>
        <end position="171"/>
    </location>
</feature>
<evidence type="ECO:0000259" key="9">
    <source>
        <dbReference type="PROSITE" id="PS50067"/>
    </source>
</evidence>
<dbReference type="Proteomes" id="UP000266841">
    <property type="component" value="Unassembled WGS sequence"/>
</dbReference>
<evidence type="ECO:0000256" key="5">
    <source>
        <dbReference type="ARBA" id="ARBA00023212"/>
    </source>
</evidence>
<dbReference type="PANTHER" id="PTHR47971:SF8">
    <property type="entry name" value="KINESIN-LIKE PROTEIN"/>
    <property type="match status" value="1"/>
</dbReference>
<dbReference type="PRINTS" id="PR00380">
    <property type="entry name" value="KINESINHEAVY"/>
</dbReference>
<dbReference type="SMART" id="SM00129">
    <property type="entry name" value="KISc"/>
    <property type="match status" value="1"/>
</dbReference>
<dbReference type="InterPro" id="IPR001752">
    <property type="entry name" value="Kinesin_motor_dom"/>
</dbReference>
<keyword evidence="4 6" id="KW-0505">Motor protein</keyword>
<evidence type="ECO:0000256" key="6">
    <source>
        <dbReference type="PROSITE-ProRule" id="PRU00283"/>
    </source>
</evidence>
<dbReference type="AlphaFoldDB" id="K0SQ36"/>
<keyword evidence="6" id="KW-0547">Nucleotide-binding</keyword>
<evidence type="ECO:0000256" key="4">
    <source>
        <dbReference type="ARBA" id="ARBA00023175"/>
    </source>
</evidence>
<evidence type="ECO:0000256" key="7">
    <source>
        <dbReference type="SAM" id="Coils"/>
    </source>
</evidence>
<dbReference type="GO" id="GO:0007018">
    <property type="term" value="P:microtubule-based movement"/>
    <property type="evidence" value="ECO:0007669"/>
    <property type="project" value="InterPro"/>
</dbReference>
<keyword evidence="11" id="KW-1185">Reference proteome</keyword>
<dbReference type="InterPro" id="IPR036961">
    <property type="entry name" value="Kinesin_motor_dom_sf"/>
</dbReference>
<evidence type="ECO:0000256" key="2">
    <source>
        <dbReference type="ARBA" id="ARBA00022490"/>
    </source>
</evidence>
<comment type="subcellular location">
    <subcellularLocation>
        <location evidence="1">Cytoplasm</location>
        <location evidence="1">Cytoskeleton</location>
    </subcellularLocation>
</comment>
<dbReference type="GO" id="GO:0008017">
    <property type="term" value="F:microtubule binding"/>
    <property type="evidence" value="ECO:0007669"/>
    <property type="project" value="InterPro"/>
</dbReference>
<dbReference type="InterPro" id="IPR027417">
    <property type="entry name" value="P-loop_NTPase"/>
</dbReference>
<evidence type="ECO:0000313" key="11">
    <source>
        <dbReference type="Proteomes" id="UP000266841"/>
    </source>
</evidence>
<proteinExistence type="inferred from homology"/>
<comment type="similarity">
    <text evidence="6">Belongs to the TRAFAC class myosin-kinesin ATPase superfamily. Kinesin family.</text>
</comment>
<dbReference type="OMA" id="NTHDRND"/>
<evidence type="ECO:0000313" key="10">
    <source>
        <dbReference type="EMBL" id="EJK63111.1"/>
    </source>
</evidence>
<gene>
    <name evidence="10" type="ORF">THAOC_16251</name>
</gene>
<feature type="domain" description="Kinesin motor" evidence="9">
    <location>
        <begin position="222"/>
        <end position="472"/>
    </location>
</feature>
<organism evidence="10 11">
    <name type="scientific">Thalassiosira oceanica</name>
    <name type="common">Marine diatom</name>
    <dbReference type="NCBI Taxonomy" id="159749"/>
    <lineage>
        <taxon>Eukaryota</taxon>
        <taxon>Sar</taxon>
        <taxon>Stramenopiles</taxon>
        <taxon>Ochrophyta</taxon>
        <taxon>Bacillariophyta</taxon>
        <taxon>Coscinodiscophyceae</taxon>
        <taxon>Thalassiosirophycidae</taxon>
        <taxon>Thalassiosirales</taxon>
        <taxon>Thalassiosiraceae</taxon>
        <taxon>Thalassiosira</taxon>
    </lineage>
</organism>
<protein>
    <recommendedName>
        <fullName evidence="9">Kinesin motor domain-containing protein</fullName>
    </recommendedName>
</protein>
<dbReference type="OrthoDB" id="48784at2759"/>
<keyword evidence="6" id="KW-0067">ATP-binding</keyword>
<keyword evidence="5" id="KW-0206">Cytoskeleton</keyword>
<feature type="binding site" evidence="6">
    <location>
        <begin position="318"/>
        <end position="325"/>
    </location>
    <ligand>
        <name>ATP</name>
        <dbReference type="ChEBI" id="CHEBI:30616"/>
    </ligand>
</feature>
<keyword evidence="7" id="KW-0175">Coiled coil</keyword>
<keyword evidence="3" id="KW-0493">Microtubule</keyword>
<evidence type="ECO:0000256" key="8">
    <source>
        <dbReference type="SAM" id="MobiDB-lite"/>
    </source>
</evidence>
<dbReference type="GO" id="GO:0007019">
    <property type="term" value="P:microtubule depolymerization"/>
    <property type="evidence" value="ECO:0007669"/>
    <property type="project" value="TreeGrafter"/>
</dbReference>
<feature type="coiled-coil region" evidence="7">
    <location>
        <begin position="617"/>
        <end position="644"/>
    </location>
</feature>
<comment type="caution">
    <text evidence="10">The sequence shown here is derived from an EMBL/GenBank/DDBJ whole genome shotgun (WGS) entry which is preliminary data.</text>
</comment>
<evidence type="ECO:0000256" key="3">
    <source>
        <dbReference type="ARBA" id="ARBA00022701"/>
    </source>
</evidence>
<dbReference type="PROSITE" id="PS50067">
    <property type="entry name" value="KINESIN_MOTOR_2"/>
    <property type="match status" value="1"/>
</dbReference>
<dbReference type="GO" id="GO:0003777">
    <property type="term" value="F:microtubule motor activity"/>
    <property type="evidence" value="ECO:0007669"/>
    <property type="project" value="InterPro"/>
</dbReference>